<feature type="transmembrane region" description="Helical" evidence="1">
    <location>
        <begin position="138"/>
        <end position="163"/>
    </location>
</feature>
<dbReference type="Proteomes" id="UP001620626">
    <property type="component" value="Unassembled WGS sequence"/>
</dbReference>
<keyword evidence="1" id="KW-0812">Transmembrane</keyword>
<dbReference type="PANTHER" id="PTHR36694">
    <property type="entry name" value="PASIFLORA 1, ISOFORM A-RELATED"/>
    <property type="match status" value="1"/>
</dbReference>
<feature type="transmembrane region" description="Helical" evidence="1">
    <location>
        <begin position="107"/>
        <end position="131"/>
    </location>
</feature>
<proteinExistence type="predicted"/>
<protein>
    <submittedName>
        <fullName evidence="2">Uncharacterized protein</fullName>
    </submittedName>
</protein>
<evidence type="ECO:0000313" key="2">
    <source>
        <dbReference type="EMBL" id="KAL3116074.1"/>
    </source>
</evidence>
<reference evidence="2 3" key="1">
    <citation type="submission" date="2024-10" db="EMBL/GenBank/DDBJ databases">
        <authorList>
            <person name="Kim D."/>
        </authorList>
    </citation>
    <scope>NUCLEOTIDE SEQUENCE [LARGE SCALE GENOMIC DNA]</scope>
    <source>
        <strain evidence="2">BH-2024</strain>
    </source>
</reference>
<dbReference type="EMBL" id="JBICBT010000362">
    <property type="protein sequence ID" value="KAL3116074.1"/>
    <property type="molecule type" value="Genomic_DNA"/>
</dbReference>
<keyword evidence="1" id="KW-0472">Membrane</keyword>
<feature type="transmembrane region" description="Helical" evidence="1">
    <location>
        <begin position="169"/>
        <end position="193"/>
    </location>
</feature>
<sequence length="274" mass="30858">MAKLEVQVRHCFCCGLTPGSVLVGLYTLFLYALLTGLAAWALSDTALNGDKPIYEDCELEAQGNSSDNKKLKIHGGQTTIQFEDTSSYHCSIGMYTEEMKWSYGNRYVLLVIALCLYIPLIFASILLLAGVSLSSKWLLIPWLILLPLDILRGLFSSLFIFLFSQSDLARIATGIFFLGLQLFHISLWIIILAKFQRIHYRKHGNAFYDGGHLYRSPQQPYPVYGTGPGVGSAHGAYPPPVGPDSTYSPQQNRRFGDEHLHRYYDNEGGRHHRY</sequence>
<dbReference type="AlphaFoldDB" id="A0ABD2LLP5"/>
<evidence type="ECO:0000256" key="1">
    <source>
        <dbReference type="SAM" id="Phobius"/>
    </source>
</evidence>
<gene>
    <name evidence="2" type="ORF">niasHT_007374</name>
</gene>
<accession>A0ABD2LLP5</accession>
<dbReference type="PANTHER" id="PTHR36694:SF5">
    <property type="entry name" value="PROTEIN CBG13296"/>
    <property type="match status" value="1"/>
</dbReference>
<comment type="caution">
    <text evidence="2">The sequence shown here is derived from an EMBL/GenBank/DDBJ whole genome shotgun (WGS) entry which is preliminary data.</text>
</comment>
<keyword evidence="1" id="KW-1133">Transmembrane helix</keyword>
<organism evidence="2 3">
    <name type="scientific">Heterodera trifolii</name>
    <dbReference type="NCBI Taxonomy" id="157864"/>
    <lineage>
        <taxon>Eukaryota</taxon>
        <taxon>Metazoa</taxon>
        <taxon>Ecdysozoa</taxon>
        <taxon>Nematoda</taxon>
        <taxon>Chromadorea</taxon>
        <taxon>Rhabditida</taxon>
        <taxon>Tylenchina</taxon>
        <taxon>Tylenchomorpha</taxon>
        <taxon>Tylenchoidea</taxon>
        <taxon>Heteroderidae</taxon>
        <taxon>Heteroderinae</taxon>
        <taxon>Heterodera</taxon>
    </lineage>
</organism>
<feature type="transmembrane region" description="Helical" evidence="1">
    <location>
        <begin position="21"/>
        <end position="42"/>
    </location>
</feature>
<name>A0ABD2LLP5_9BILA</name>
<keyword evidence="3" id="KW-1185">Reference proteome</keyword>
<evidence type="ECO:0000313" key="3">
    <source>
        <dbReference type="Proteomes" id="UP001620626"/>
    </source>
</evidence>